<evidence type="ECO:0000313" key="2">
    <source>
        <dbReference type="EMBL" id="KFM57892.1"/>
    </source>
</evidence>
<evidence type="ECO:0000313" key="3">
    <source>
        <dbReference type="Proteomes" id="UP000054359"/>
    </source>
</evidence>
<protein>
    <submittedName>
        <fullName evidence="2">Uncharacterized protein</fullName>
    </submittedName>
</protein>
<reference evidence="2 3" key="1">
    <citation type="submission" date="2013-11" db="EMBL/GenBank/DDBJ databases">
        <title>Genome sequencing of Stegodyphus mimosarum.</title>
        <authorList>
            <person name="Bechsgaard J."/>
        </authorList>
    </citation>
    <scope>NUCLEOTIDE SEQUENCE [LARGE SCALE GENOMIC DNA]</scope>
</reference>
<dbReference type="AlphaFoldDB" id="A0A087SYF3"/>
<feature type="signal peptide" evidence="1">
    <location>
        <begin position="1"/>
        <end position="25"/>
    </location>
</feature>
<organism evidence="2 3">
    <name type="scientific">Stegodyphus mimosarum</name>
    <name type="common">African social velvet spider</name>
    <dbReference type="NCBI Taxonomy" id="407821"/>
    <lineage>
        <taxon>Eukaryota</taxon>
        <taxon>Metazoa</taxon>
        <taxon>Ecdysozoa</taxon>
        <taxon>Arthropoda</taxon>
        <taxon>Chelicerata</taxon>
        <taxon>Arachnida</taxon>
        <taxon>Araneae</taxon>
        <taxon>Araneomorphae</taxon>
        <taxon>Entelegynae</taxon>
        <taxon>Eresoidea</taxon>
        <taxon>Eresidae</taxon>
        <taxon>Stegodyphus</taxon>
    </lineage>
</organism>
<dbReference type="EMBL" id="KK112531">
    <property type="protein sequence ID" value="KFM57892.1"/>
    <property type="molecule type" value="Genomic_DNA"/>
</dbReference>
<evidence type="ECO:0000256" key="1">
    <source>
        <dbReference type="SAM" id="SignalP"/>
    </source>
</evidence>
<gene>
    <name evidence="2" type="ORF">X975_19626</name>
</gene>
<accession>A0A087SYF3</accession>
<name>A0A087SYF3_STEMI</name>
<feature type="non-terminal residue" evidence="2">
    <location>
        <position position="69"/>
    </location>
</feature>
<keyword evidence="3" id="KW-1185">Reference proteome</keyword>
<proteinExistence type="predicted"/>
<feature type="chain" id="PRO_5001829200" evidence="1">
    <location>
        <begin position="26"/>
        <end position="69"/>
    </location>
</feature>
<keyword evidence="1" id="KW-0732">Signal</keyword>
<sequence>MAHLIFTLVLAVLILEVIHFRSADGSEVSEIVTEMPNMRGFEIRTKNVYRMCCFRNRKRNHRKNANNTT</sequence>
<dbReference type="Proteomes" id="UP000054359">
    <property type="component" value="Unassembled WGS sequence"/>
</dbReference>